<sequence>MAGRPTFAEGQRQPTLRSGDLALTSVRLAGGGATAEVARRQPDGTWLWILDQPRVTG</sequence>
<dbReference type="RefSeq" id="WP_338061472.1">
    <property type="nucleotide sequence ID" value="NZ_CP016353.1"/>
</dbReference>
<dbReference type="AlphaFoldDB" id="A0A1G6RP53"/>
<protein>
    <submittedName>
        <fullName evidence="1">Uncharacterized protein</fullName>
    </submittedName>
</protein>
<proteinExistence type="predicted"/>
<dbReference type="EMBL" id="FMZE01000005">
    <property type="protein sequence ID" value="SDD05716.1"/>
    <property type="molecule type" value="Genomic_DNA"/>
</dbReference>
<keyword evidence="2" id="KW-1185">Reference proteome</keyword>
<gene>
    <name evidence="1" type="ORF">SAMN05421630_105374</name>
</gene>
<name>A0A1G6RP53_9PSEU</name>
<organism evidence="1 2">
    <name type="scientific">Prauserella marina</name>
    <dbReference type="NCBI Taxonomy" id="530584"/>
    <lineage>
        <taxon>Bacteria</taxon>
        <taxon>Bacillati</taxon>
        <taxon>Actinomycetota</taxon>
        <taxon>Actinomycetes</taxon>
        <taxon>Pseudonocardiales</taxon>
        <taxon>Pseudonocardiaceae</taxon>
        <taxon>Prauserella</taxon>
    </lineage>
</organism>
<evidence type="ECO:0000313" key="1">
    <source>
        <dbReference type="EMBL" id="SDD05716.1"/>
    </source>
</evidence>
<dbReference type="STRING" id="530584.SAMN05421630_105374"/>
<accession>A0A1G6RP53</accession>
<reference evidence="1 2" key="1">
    <citation type="submission" date="2016-10" db="EMBL/GenBank/DDBJ databases">
        <authorList>
            <person name="de Groot N.N."/>
        </authorList>
    </citation>
    <scope>NUCLEOTIDE SEQUENCE [LARGE SCALE GENOMIC DNA]</scope>
    <source>
        <strain evidence="1 2">CGMCC 4.5506</strain>
    </source>
</reference>
<evidence type="ECO:0000313" key="2">
    <source>
        <dbReference type="Proteomes" id="UP000199494"/>
    </source>
</evidence>
<dbReference type="Proteomes" id="UP000199494">
    <property type="component" value="Unassembled WGS sequence"/>
</dbReference>